<proteinExistence type="predicted"/>
<evidence type="ECO:0000313" key="2">
    <source>
        <dbReference type="Proteomes" id="UP000593835"/>
    </source>
</evidence>
<evidence type="ECO:0000313" key="1">
    <source>
        <dbReference type="EMBL" id="QOI69429.1"/>
    </source>
</evidence>
<dbReference type="Proteomes" id="UP000593835">
    <property type="component" value="Segment"/>
</dbReference>
<name>A0A7L8ZJJ2_9CAUD</name>
<keyword evidence="2" id="KW-1185">Reference proteome</keyword>
<sequence length="293" mass="33526">MNKTDKMIEAIEDTLLSPENLGTHFYVLETIKGFNFSIKFDKINSSIKYFTKSKPINFESNKSPKIKALNDTIDEVSLINKLVELINIKYPEDDHIEFFLTLFPIGVSKSNDSDTAGYAVIMYDILVGSKPLESKYEDFDNVLDYCTLAGIKTNPIIRIATDLDSALSVPVNGDSMIPYLFNNSSESIPMYGITIRPYKELQYKLRSKTHRLIIDLDESNMPVGSKTEDSEFLKFLNIESLNVVKSQNPKNLETELIYYIIEKINEIKHLSVEEIKNLKSKYSQRVKDFISVN</sequence>
<accession>A0A7L8ZJJ2</accession>
<protein>
    <submittedName>
        <fullName evidence="1">Uncharacterized protein</fullName>
    </submittedName>
</protein>
<gene>
    <name evidence="1" type="ORF">F379_143</name>
</gene>
<dbReference type="EMBL" id="MT932329">
    <property type="protein sequence ID" value="QOI69429.1"/>
    <property type="molecule type" value="Genomic_DNA"/>
</dbReference>
<organism evidence="1 2">
    <name type="scientific">Campylobacter phage F379</name>
    <dbReference type="NCBI Taxonomy" id="2776767"/>
    <lineage>
        <taxon>Viruses</taxon>
        <taxon>Duplodnaviria</taxon>
        <taxon>Heunggongvirae</taxon>
        <taxon>Uroviricota</taxon>
        <taxon>Caudoviricetes</taxon>
        <taxon>Connertonviridae</taxon>
        <taxon>Firehammervirus</taxon>
        <taxon>Firehammervirus F379</taxon>
    </lineage>
</organism>
<reference evidence="1 2" key="1">
    <citation type="submission" date="2020-08" db="EMBL/GenBank/DDBJ databases">
        <authorList>
            <person name="Sorensen M.C.H."/>
        </authorList>
    </citation>
    <scope>NUCLEOTIDE SEQUENCE [LARGE SCALE GENOMIC DNA]</scope>
</reference>